<feature type="compositionally biased region" description="Basic and acidic residues" evidence="12">
    <location>
        <begin position="100"/>
        <end position="112"/>
    </location>
</feature>
<keyword evidence="9 11" id="KW-0472">Membrane</keyword>
<evidence type="ECO:0000256" key="11">
    <source>
        <dbReference type="RuleBase" id="RU363063"/>
    </source>
</evidence>
<name>A0A210PU72_MIZYE</name>
<sequence length="392" mass="44680">MKRPERASGRTCTNKTLLYLFIGLCIAMLCSAFLYWHYVNEVLSLTVVLADTVKNIYTDGTSLLLDTLRLNKTESNHGPTTRRPGSGNVTTLGKVPTTKKRTEAPPRPPTDRPDNCEVCFKHDFNYVLDNDQICARNDKSPEIDVVILIFTVHQNRLQRDTIRNTWLTYAKNNSLDSNIRYAFLLGATSDSNMNKKVKEEFDVFKDILKEDFKDAYSNLTYKTMMAYKWASTKCKDAKFVMKTDDDMYVNIPNILKTLNTNKDKLQTHVGGACHQVAQPIRDHRSKWYASKRSFPGSHYPGFCSGTGYVTSMNVATKVFEVSKHVPFFHLEDVYVAICIKKLGYKLLSIPNFNAGRFAADPCIYQGNSMMTSHQVPPDMMKKMWFGKCKKNA</sequence>
<keyword evidence="14" id="KW-1185">Reference proteome</keyword>
<evidence type="ECO:0000256" key="6">
    <source>
        <dbReference type="ARBA" id="ARBA00022968"/>
    </source>
</evidence>
<evidence type="ECO:0000313" key="14">
    <source>
        <dbReference type="Proteomes" id="UP000242188"/>
    </source>
</evidence>
<organism evidence="13 14">
    <name type="scientific">Mizuhopecten yessoensis</name>
    <name type="common">Japanese scallop</name>
    <name type="synonym">Patinopecten yessoensis</name>
    <dbReference type="NCBI Taxonomy" id="6573"/>
    <lineage>
        <taxon>Eukaryota</taxon>
        <taxon>Metazoa</taxon>
        <taxon>Spiralia</taxon>
        <taxon>Lophotrochozoa</taxon>
        <taxon>Mollusca</taxon>
        <taxon>Bivalvia</taxon>
        <taxon>Autobranchia</taxon>
        <taxon>Pteriomorphia</taxon>
        <taxon>Pectinida</taxon>
        <taxon>Pectinoidea</taxon>
        <taxon>Pectinidae</taxon>
        <taxon>Mizuhopecten</taxon>
    </lineage>
</organism>
<dbReference type="FunFam" id="3.90.550.50:FF:000001">
    <property type="entry name" value="Hexosyltransferase"/>
    <property type="match status" value="1"/>
</dbReference>
<evidence type="ECO:0000256" key="1">
    <source>
        <dbReference type="ARBA" id="ARBA00004323"/>
    </source>
</evidence>
<proteinExistence type="inferred from homology"/>
<protein>
    <recommendedName>
        <fullName evidence="11">Hexosyltransferase</fullName>
        <ecNumber evidence="11">2.4.1.-</ecNumber>
    </recommendedName>
</protein>
<dbReference type="GO" id="GO:0006493">
    <property type="term" value="P:protein O-linked glycosylation"/>
    <property type="evidence" value="ECO:0007669"/>
    <property type="project" value="TreeGrafter"/>
</dbReference>
<evidence type="ECO:0000256" key="4">
    <source>
        <dbReference type="ARBA" id="ARBA00022679"/>
    </source>
</evidence>
<dbReference type="Gene3D" id="3.90.550.50">
    <property type="match status" value="1"/>
</dbReference>
<feature type="transmembrane region" description="Helical" evidence="11">
    <location>
        <begin position="16"/>
        <end position="38"/>
    </location>
</feature>
<comment type="subcellular location">
    <subcellularLocation>
        <location evidence="1 11">Golgi apparatus membrane</location>
        <topology evidence="1 11">Single-pass type II membrane protein</topology>
    </subcellularLocation>
</comment>
<evidence type="ECO:0000256" key="8">
    <source>
        <dbReference type="ARBA" id="ARBA00023034"/>
    </source>
</evidence>
<feature type="region of interest" description="Disordered" evidence="12">
    <location>
        <begin position="73"/>
        <end position="112"/>
    </location>
</feature>
<keyword evidence="5 11" id="KW-0812">Transmembrane</keyword>
<evidence type="ECO:0000256" key="2">
    <source>
        <dbReference type="ARBA" id="ARBA00008661"/>
    </source>
</evidence>
<dbReference type="EC" id="2.4.1.-" evidence="11"/>
<accession>A0A210PU72</accession>
<dbReference type="GO" id="GO:0016758">
    <property type="term" value="F:hexosyltransferase activity"/>
    <property type="evidence" value="ECO:0007669"/>
    <property type="project" value="InterPro"/>
</dbReference>
<keyword evidence="7 11" id="KW-1133">Transmembrane helix</keyword>
<dbReference type="PANTHER" id="PTHR11214:SF314">
    <property type="entry name" value="HEXOSYLTRANSFERASE"/>
    <property type="match status" value="1"/>
</dbReference>
<evidence type="ECO:0000256" key="10">
    <source>
        <dbReference type="ARBA" id="ARBA00023180"/>
    </source>
</evidence>
<dbReference type="Pfam" id="PF01762">
    <property type="entry name" value="Galactosyl_T"/>
    <property type="match status" value="1"/>
</dbReference>
<keyword evidence="6 11" id="KW-0735">Signal-anchor</keyword>
<dbReference type="STRING" id="6573.A0A210PU72"/>
<comment type="similarity">
    <text evidence="2 11">Belongs to the glycosyltransferase 31 family.</text>
</comment>
<dbReference type="Proteomes" id="UP000242188">
    <property type="component" value="Unassembled WGS sequence"/>
</dbReference>
<reference evidence="13 14" key="1">
    <citation type="journal article" date="2017" name="Nat. Ecol. Evol.">
        <title>Scallop genome provides insights into evolution of bilaterian karyotype and development.</title>
        <authorList>
            <person name="Wang S."/>
            <person name="Zhang J."/>
            <person name="Jiao W."/>
            <person name="Li J."/>
            <person name="Xun X."/>
            <person name="Sun Y."/>
            <person name="Guo X."/>
            <person name="Huan P."/>
            <person name="Dong B."/>
            <person name="Zhang L."/>
            <person name="Hu X."/>
            <person name="Sun X."/>
            <person name="Wang J."/>
            <person name="Zhao C."/>
            <person name="Wang Y."/>
            <person name="Wang D."/>
            <person name="Huang X."/>
            <person name="Wang R."/>
            <person name="Lv J."/>
            <person name="Li Y."/>
            <person name="Zhang Z."/>
            <person name="Liu B."/>
            <person name="Lu W."/>
            <person name="Hui Y."/>
            <person name="Liang J."/>
            <person name="Zhou Z."/>
            <person name="Hou R."/>
            <person name="Li X."/>
            <person name="Liu Y."/>
            <person name="Li H."/>
            <person name="Ning X."/>
            <person name="Lin Y."/>
            <person name="Zhao L."/>
            <person name="Xing Q."/>
            <person name="Dou J."/>
            <person name="Li Y."/>
            <person name="Mao J."/>
            <person name="Guo H."/>
            <person name="Dou H."/>
            <person name="Li T."/>
            <person name="Mu C."/>
            <person name="Jiang W."/>
            <person name="Fu Q."/>
            <person name="Fu X."/>
            <person name="Miao Y."/>
            <person name="Liu J."/>
            <person name="Yu Q."/>
            <person name="Li R."/>
            <person name="Liao H."/>
            <person name="Li X."/>
            <person name="Kong Y."/>
            <person name="Jiang Z."/>
            <person name="Chourrout D."/>
            <person name="Li R."/>
            <person name="Bao Z."/>
        </authorList>
    </citation>
    <scope>NUCLEOTIDE SEQUENCE [LARGE SCALE GENOMIC DNA]</scope>
    <source>
        <strain evidence="13 14">PY_sf001</strain>
    </source>
</reference>
<keyword evidence="4 13" id="KW-0808">Transferase</keyword>
<evidence type="ECO:0000256" key="9">
    <source>
        <dbReference type="ARBA" id="ARBA00023136"/>
    </source>
</evidence>
<dbReference type="AlphaFoldDB" id="A0A210PU72"/>
<evidence type="ECO:0000313" key="13">
    <source>
        <dbReference type="EMBL" id="OWF40049.1"/>
    </source>
</evidence>
<evidence type="ECO:0000256" key="12">
    <source>
        <dbReference type="SAM" id="MobiDB-lite"/>
    </source>
</evidence>
<keyword evidence="10" id="KW-0325">Glycoprotein</keyword>
<gene>
    <name evidence="13" type="ORF">KP79_PYT22106</name>
</gene>
<evidence type="ECO:0000256" key="3">
    <source>
        <dbReference type="ARBA" id="ARBA00022676"/>
    </source>
</evidence>
<dbReference type="InterPro" id="IPR002659">
    <property type="entry name" value="Glyco_trans_31"/>
</dbReference>
<dbReference type="GO" id="GO:0000139">
    <property type="term" value="C:Golgi membrane"/>
    <property type="evidence" value="ECO:0007669"/>
    <property type="project" value="UniProtKB-SubCell"/>
</dbReference>
<dbReference type="EMBL" id="NEDP02005490">
    <property type="protein sequence ID" value="OWF40049.1"/>
    <property type="molecule type" value="Genomic_DNA"/>
</dbReference>
<dbReference type="PANTHER" id="PTHR11214">
    <property type="entry name" value="BETA-1,3-N-ACETYLGLUCOSAMINYLTRANSFERASE"/>
    <property type="match status" value="1"/>
</dbReference>
<comment type="caution">
    <text evidence="13">The sequence shown here is derived from an EMBL/GenBank/DDBJ whole genome shotgun (WGS) entry which is preliminary data.</text>
</comment>
<evidence type="ECO:0000256" key="5">
    <source>
        <dbReference type="ARBA" id="ARBA00022692"/>
    </source>
</evidence>
<evidence type="ECO:0000256" key="7">
    <source>
        <dbReference type="ARBA" id="ARBA00022989"/>
    </source>
</evidence>
<keyword evidence="3 11" id="KW-0328">Glycosyltransferase</keyword>
<dbReference type="OrthoDB" id="2139606at2759"/>
<keyword evidence="8 11" id="KW-0333">Golgi apparatus</keyword>